<reference evidence="1" key="1">
    <citation type="submission" date="2014-11" db="EMBL/GenBank/DDBJ databases">
        <authorList>
            <person name="Amaro Gonzalez C."/>
        </authorList>
    </citation>
    <scope>NUCLEOTIDE SEQUENCE</scope>
</reference>
<reference evidence="1" key="2">
    <citation type="journal article" date="2015" name="Fish Shellfish Immunol.">
        <title>Early steps in the European eel (Anguilla anguilla)-Vibrio vulnificus interaction in the gills: Role of the RtxA13 toxin.</title>
        <authorList>
            <person name="Callol A."/>
            <person name="Pajuelo D."/>
            <person name="Ebbesson L."/>
            <person name="Teles M."/>
            <person name="MacKenzie S."/>
            <person name="Amaro C."/>
        </authorList>
    </citation>
    <scope>NUCLEOTIDE SEQUENCE</scope>
</reference>
<name>A0A0E9PUZ0_ANGAN</name>
<evidence type="ECO:0000313" key="1">
    <source>
        <dbReference type="EMBL" id="JAH08431.1"/>
    </source>
</evidence>
<accession>A0A0E9PUZ0</accession>
<dbReference type="EMBL" id="GBXM01100146">
    <property type="protein sequence ID" value="JAH08431.1"/>
    <property type="molecule type" value="Transcribed_RNA"/>
</dbReference>
<protein>
    <submittedName>
        <fullName evidence="1">Uncharacterized protein</fullName>
    </submittedName>
</protein>
<dbReference type="AlphaFoldDB" id="A0A0E9PUZ0"/>
<organism evidence="1">
    <name type="scientific">Anguilla anguilla</name>
    <name type="common">European freshwater eel</name>
    <name type="synonym">Muraena anguilla</name>
    <dbReference type="NCBI Taxonomy" id="7936"/>
    <lineage>
        <taxon>Eukaryota</taxon>
        <taxon>Metazoa</taxon>
        <taxon>Chordata</taxon>
        <taxon>Craniata</taxon>
        <taxon>Vertebrata</taxon>
        <taxon>Euteleostomi</taxon>
        <taxon>Actinopterygii</taxon>
        <taxon>Neopterygii</taxon>
        <taxon>Teleostei</taxon>
        <taxon>Anguilliformes</taxon>
        <taxon>Anguillidae</taxon>
        <taxon>Anguilla</taxon>
    </lineage>
</organism>
<sequence length="40" mass="4578">MLKLNSMINGSILSFQGFTVGRIFSVIAKQPINHHSEYIW</sequence>
<proteinExistence type="predicted"/>